<reference evidence="3 4" key="1">
    <citation type="submission" date="2020-08" db="EMBL/GenBank/DDBJ databases">
        <title>Functional genomics of gut bacteria from endangered species of beetles.</title>
        <authorList>
            <person name="Carlos-Shanley C."/>
        </authorList>
    </citation>
    <scope>NUCLEOTIDE SEQUENCE [LARGE SCALE GENOMIC DNA]</scope>
    <source>
        <strain evidence="3 4">S00124</strain>
    </source>
</reference>
<feature type="chain" id="PRO_5045478630" evidence="2">
    <location>
        <begin position="27"/>
        <end position="419"/>
    </location>
</feature>
<feature type="compositionally biased region" description="Low complexity" evidence="1">
    <location>
        <begin position="38"/>
        <end position="50"/>
    </location>
</feature>
<evidence type="ECO:0000313" key="3">
    <source>
        <dbReference type="EMBL" id="MBB6579705.1"/>
    </source>
</evidence>
<dbReference type="Proteomes" id="UP000562492">
    <property type="component" value="Unassembled WGS sequence"/>
</dbReference>
<proteinExistence type="predicted"/>
<dbReference type="PANTHER" id="PTHR11102">
    <property type="entry name" value="SEL-1-LIKE PROTEIN"/>
    <property type="match status" value="1"/>
</dbReference>
<dbReference type="EMBL" id="JACHKZ010000036">
    <property type="protein sequence ID" value="MBB6579705.1"/>
    <property type="molecule type" value="Genomic_DNA"/>
</dbReference>
<keyword evidence="4" id="KW-1185">Reference proteome</keyword>
<dbReference type="InterPro" id="IPR006597">
    <property type="entry name" value="Sel1-like"/>
</dbReference>
<evidence type="ECO:0000256" key="1">
    <source>
        <dbReference type="SAM" id="MobiDB-lite"/>
    </source>
</evidence>
<comment type="caution">
    <text evidence="3">The sequence shown here is derived from an EMBL/GenBank/DDBJ whole genome shotgun (WGS) entry which is preliminary data.</text>
</comment>
<name>A0ABR6RKJ7_9BURK</name>
<dbReference type="Pfam" id="PF08238">
    <property type="entry name" value="Sel1"/>
    <property type="match status" value="4"/>
</dbReference>
<gene>
    <name evidence="3" type="ORF">HNP33_003821</name>
</gene>
<dbReference type="PANTHER" id="PTHR11102:SF160">
    <property type="entry name" value="ERAD-ASSOCIATED E3 UBIQUITIN-PROTEIN LIGASE COMPONENT HRD3"/>
    <property type="match status" value="1"/>
</dbReference>
<dbReference type="Gene3D" id="1.25.40.10">
    <property type="entry name" value="Tetratricopeptide repeat domain"/>
    <property type="match status" value="1"/>
</dbReference>
<dbReference type="SMART" id="SM00671">
    <property type="entry name" value="SEL1"/>
    <property type="match status" value="4"/>
</dbReference>
<protein>
    <submittedName>
        <fullName evidence="3">TPR repeat protein</fullName>
    </submittedName>
</protein>
<feature type="region of interest" description="Disordered" evidence="1">
    <location>
        <begin position="363"/>
        <end position="419"/>
    </location>
</feature>
<dbReference type="RefSeq" id="WP_184711322.1">
    <property type="nucleotide sequence ID" value="NZ_JACHKZ010000036.1"/>
</dbReference>
<keyword evidence="2" id="KW-0732">Signal</keyword>
<dbReference type="InterPro" id="IPR050767">
    <property type="entry name" value="Sel1_AlgK"/>
</dbReference>
<accession>A0ABR6RKJ7</accession>
<feature type="signal peptide" evidence="2">
    <location>
        <begin position="1"/>
        <end position="26"/>
    </location>
</feature>
<evidence type="ECO:0000313" key="4">
    <source>
        <dbReference type="Proteomes" id="UP000562492"/>
    </source>
</evidence>
<evidence type="ECO:0000256" key="2">
    <source>
        <dbReference type="SAM" id="SignalP"/>
    </source>
</evidence>
<sequence length="419" mass="44392">MKGAVRHWRRSVLATSLALYSLSGVAAIVLPHSDSGGDAGGVAAPAAQPSGGAGGGSASIRVPAPSRSDASLQVLRRQAQEGDSRAQVELGLYYYRNAGLPQAGAQARQWWGMAAAQGDARAMAGLGYMLGTGSGGVRDVPAGRQWLQRASEAGLSKASYLLSLVERRMTGPKAAQQARLLLEQAAREGDAMALNDLAVERELDGRMAEAKELYAQAMAKGSQTAQQNLNRLANYQRASESEQLARLRARADDGSADALLELAYRYHLGRGVQRNFATAIQYYRRAADAGSSKAREFLGLIFSRSNEKQAVIDEAWMQELAARINAVALKVEEKAPAQLPDRPVRVADPLADLLRQAFVMPEAPTGPQAEQPWPAEGTTDTNSPSPTAVQTEPTEGPQAPVRAPGAPASDDASNALLSQ</sequence>
<feature type="region of interest" description="Disordered" evidence="1">
    <location>
        <begin position="38"/>
        <end position="64"/>
    </location>
</feature>
<dbReference type="InterPro" id="IPR011990">
    <property type="entry name" value="TPR-like_helical_dom_sf"/>
</dbReference>
<dbReference type="SUPFAM" id="SSF81901">
    <property type="entry name" value="HCP-like"/>
    <property type="match status" value="1"/>
</dbReference>
<organism evidence="3 4">
    <name type="scientific">Comamonas odontotermitis</name>
    <dbReference type="NCBI Taxonomy" id="379895"/>
    <lineage>
        <taxon>Bacteria</taxon>
        <taxon>Pseudomonadati</taxon>
        <taxon>Pseudomonadota</taxon>
        <taxon>Betaproteobacteria</taxon>
        <taxon>Burkholderiales</taxon>
        <taxon>Comamonadaceae</taxon>
        <taxon>Comamonas</taxon>
    </lineage>
</organism>
<feature type="compositionally biased region" description="Polar residues" evidence="1">
    <location>
        <begin position="378"/>
        <end position="393"/>
    </location>
</feature>